<dbReference type="Gene3D" id="3.30.565.10">
    <property type="entry name" value="Histidine kinase-like ATPase, C-terminal domain"/>
    <property type="match status" value="1"/>
</dbReference>
<keyword evidence="4" id="KW-0902">Two-component regulatory system</keyword>
<protein>
    <recommendedName>
        <fullName evidence="2">histidine kinase</fullName>
        <ecNumber evidence="2">2.7.13.3</ecNumber>
    </recommendedName>
</protein>
<dbReference type="SUPFAM" id="SSF47384">
    <property type="entry name" value="Homodimeric domain of signal transducing histidine kinase"/>
    <property type="match status" value="1"/>
</dbReference>
<dbReference type="EMBL" id="JBEPTF010000004">
    <property type="protein sequence ID" value="MET4684857.1"/>
    <property type="molecule type" value="Genomic_DNA"/>
</dbReference>
<dbReference type="PANTHER" id="PTHR45339:SF1">
    <property type="entry name" value="HYBRID SIGNAL TRANSDUCTION HISTIDINE KINASE J"/>
    <property type="match status" value="1"/>
</dbReference>
<feature type="transmembrane region" description="Helical" evidence="6">
    <location>
        <begin position="218"/>
        <end position="241"/>
    </location>
</feature>
<dbReference type="Pfam" id="PF02518">
    <property type="entry name" value="HATPase_c"/>
    <property type="match status" value="1"/>
</dbReference>
<dbReference type="PANTHER" id="PTHR45339">
    <property type="entry name" value="HYBRID SIGNAL TRANSDUCTION HISTIDINE KINASE J"/>
    <property type="match status" value="1"/>
</dbReference>
<dbReference type="CDD" id="cd17546">
    <property type="entry name" value="REC_hyHK_CKI1_RcsC-like"/>
    <property type="match status" value="1"/>
</dbReference>
<dbReference type="InterPro" id="IPR003594">
    <property type="entry name" value="HATPase_dom"/>
</dbReference>
<feature type="transmembrane region" description="Helical" evidence="6">
    <location>
        <begin position="16"/>
        <end position="36"/>
    </location>
</feature>
<feature type="transmembrane region" description="Helical" evidence="6">
    <location>
        <begin position="174"/>
        <end position="198"/>
    </location>
</feature>
<dbReference type="PROSITE" id="PS50110">
    <property type="entry name" value="RESPONSE_REGULATORY"/>
    <property type="match status" value="1"/>
</dbReference>
<feature type="domain" description="Histidine kinase" evidence="7">
    <location>
        <begin position="389"/>
        <end position="605"/>
    </location>
</feature>
<dbReference type="Gene3D" id="1.10.287.130">
    <property type="match status" value="1"/>
</dbReference>
<evidence type="ECO:0000313" key="10">
    <source>
        <dbReference type="EMBL" id="MET4684857.1"/>
    </source>
</evidence>
<gene>
    <name evidence="10" type="ORF">ABIE19_002806</name>
</gene>
<dbReference type="Pfam" id="PF03707">
    <property type="entry name" value="MHYT"/>
    <property type="match status" value="2"/>
</dbReference>
<dbReference type="CDD" id="cd00082">
    <property type="entry name" value="HisKA"/>
    <property type="match status" value="1"/>
</dbReference>
<dbReference type="InterPro" id="IPR003661">
    <property type="entry name" value="HisK_dim/P_dom"/>
</dbReference>
<feature type="domain" description="Response regulatory" evidence="8">
    <location>
        <begin position="631"/>
        <end position="750"/>
    </location>
</feature>
<dbReference type="SMART" id="SM00388">
    <property type="entry name" value="HisKA"/>
    <property type="match status" value="1"/>
</dbReference>
<dbReference type="InterPro" id="IPR036890">
    <property type="entry name" value="HATPase_C_sf"/>
</dbReference>
<evidence type="ECO:0000259" key="8">
    <source>
        <dbReference type="PROSITE" id="PS50110"/>
    </source>
</evidence>
<comment type="catalytic activity">
    <reaction evidence="1">
        <text>ATP + protein L-histidine = ADP + protein N-phospho-L-histidine.</text>
        <dbReference type="EC" id="2.7.13.3"/>
    </reaction>
</comment>
<feature type="transmembrane region" description="Helical" evidence="6">
    <location>
        <begin position="111"/>
        <end position="134"/>
    </location>
</feature>
<dbReference type="SUPFAM" id="SSF55874">
    <property type="entry name" value="ATPase domain of HSP90 chaperone/DNA topoisomerase II/histidine kinase"/>
    <property type="match status" value="1"/>
</dbReference>
<reference evidence="10 11" key="1">
    <citation type="submission" date="2024-06" db="EMBL/GenBank/DDBJ databases">
        <title>Sorghum-associated microbial communities from plants grown in Nebraska, USA.</title>
        <authorList>
            <person name="Schachtman D."/>
        </authorList>
    </citation>
    <scope>NUCLEOTIDE SEQUENCE [LARGE SCALE GENOMIC DNA]</scope>
    <source>
        <strain evidence="10 11">2814</strain>
    </source>
</reference>
<dbReference type="InterPro" id="IPR036097">
    <property type="entry name" value="HisK_dim/P_sf"/>
</dbReference>
<feature type="transmembrane region" description="Helical" evidence="6">
    <location>
        <begin position="48"/>
        <end position="72"/>
    </location>
</feature>
<accession>A0ABV2RE90</accession>
<dbReference type="Gene3D" id="3.30.450.20">
    <property type="entry name" value="PAS domain"/>
    <property type="match status" value="1"/>
</dbReference>
<dbReference type="Pfam" id="PF00072">
    <property type="entry name" value="Response_reg"/>
    <property type="match status" value="1"/>
</dbReference>
<dbReference type="InterPro" id="IPR011006">
    <property type="entry name" value="CheY-like_superfamily"/>
</dbReference>
<dbReference type="EC" id="2.7.13.3" evidence="2"/>
<organism evidence="10 11">
    <name type="scientific">Brevundimonas faecalis</name>
    <dbReference type="NCBI Taxonomy" id="947378"/>
    <lineage>
        <taxon>Bacteria</taxon>
        <taxon>Pseudomonadati</taxon>
        <taxon>Pseudomonadota</taxon>
        <taxon>Alphaproteobacteria</taxon>
        <taxon>Caulobacterales</taxon>
        <taxon>Caulobacteraceae</taxon>
        <taxon>Brevundimonas</taxon>
    </lineage>
</organism>
<name>A0ABV2RE90_9CAUL</name>
<feature type="transmembrane region" description="Helical" evidence="6">
    <location>
        <begin position="84"/>
        <end position="104"/>
    </location>
</feature>
<feature type="domain" description="MHYT" evidence="9">
    <location>
        <begin position="12"/>
        <end position="199"/>
    </location>
</feature>
<dbReference type="PROSITE" id="PS50109">
    <property type="entry name" value="HIS_KIN"/>
    <property type="match status" value="1"/>
</dbReference>
<feature type="transmembrane region" description="Helical" evidence="6">
    <location>
        <begin position="140"/>
        <end position="162"/>
    </location>
</feature>
<dbReference type="Pfam" id="PF00512">
    <property type="entry name" value="HisKA"/>
    <property type="match status" value="1"/>
</dbReference>
<keyword evidence="6" id="KW-1133">Transmembrane helix</keyword>
<dbReference type="PRINTS" id="PR00344">
    <property type="entry name" value="BCTRLSENSOR"/>
</dbReference>
<evidence type="ECO:0000256" key="3">
    <source>
        <dbReference type="ARBA" id="ARBA00022553"/>
    </source>
</evidence>
<dbReference type="InterPro" id="IPR004358">
    <property type="entry name" value="Sig_transdc_His_kin-like_C"/>
</dbReference>
<dbReference type="SMART" id="SM00387">
    <property type="entry name" value="HATPase_c"/>
    <property type="match status" value="1"/>
</dbReference>
<dbReference type="SMART" id="SM00448">
    <property type="entry name" value="REC"/>
    <property type="match status" value="1"/>
</dbReference>
<evidence type="ECO:0000259" key="9">
    <source>
        <dbReference type="PROSITE" id="PS50924"/>
    </source>
</evidence>
<dbReference type="InterPro" id="IPR005467">
    <property type="entry name" value="His_kinase_dom"/>
</dbReference>
<dbReference type="InterPro" id="IPR001789">
    <property type="entry name" value="Sig_transdc_resp-reg_receiver"/>
</dbReference>
<evidence type="ECO:0000259" key="7">
    <source>
        <dbReference type="PROSITE" id="PS50109"/>
    </source>
</evidence>
<evidence type="ECO:0000256" key="4">
    <source>
        <dbReference type="ARBA" id="ARBA00023012"/>
    </source>
</evidence>
<proteinExistence type="predicted"/>
<keyword evidence="6" id="KW-0812">Transmembrane</keyword>
<evidence type="ECO:0000313" key="11">
    <source>
        <dbReference type="Proteomes" id="UP001549313"/>
    </source>
</evidence>
<dbReference type="Pfam" id="PF12860">
    <property type="entry name" value="PAS_7"/>
    <property type="match status" value="1"/>
</dbReference>
<sequence>MNTILNCLVQQHDWRILPLAVLVCAFSLLVALSLYSRARHVARRSRRAYLIATPLVAGLGVWTTHFIAMKAYEVGVQIRYDIPLTAGSLIIIVLAFAAAIHLALVENSRLAHVLAALTCGAGVAAMHFIGMAALRIEDAVIHWNIPLIVLGITGGMALIGGAGALPRRMGVKRLFLGAALGALGVCWLHFTAMSAVALHPVPGAHMPHGGAAEATMTVWLAVSVVLLAMIAAFLGGMVWWARHSSLGQIREAIDAMPDGLGLFDSDDRLLIWNRRFAAVNHEVASVLKVGVPFVDILRAGARSGFYPCAEGRAEEWIEERMAHRRHPTGAMEQRIGDRWLLVQDRKTAGGGTVTVCTDITDMKRDAADLAEARDAADAANLAKSRFLANMSHEIRTPLNGVIGVAQTLSGTTLDPRQREMLDLIQASSHTLQALLSDILDLARVESGRLQLCDEPFDLAATVEEAGRLYASAAREKHLDFSVNISPEARIWVRGDAVRLKQVLTNLVSNAVKFTSSGFVSLTVQAGLRDLHFVVRDSGIGISEEARARLFGRFEQADGDITRRFGGSGLGLAICRELADMMGGALACESAAGQGAAFILTLPLRIVAEPEAPTPAAPAAVDAVAETPRRLRILAADDHPTNRRLIEMILDPMDFDLVTVENGAEAVEAFDRSRFDLVLMDMQMPVMDGLTATRELRRLESEAGRPRVPIIMLTANALPEHVTAGAEAGADRHLAKPFNVETLTALVQELAATAPQTAFQAA</sequence>
<dbReference type="RefSeq" id="WP_354089821.1">
    <property type="nucleotide sequence ID" value="NZ_JBEPTF010000004.1"/>
</dbReference>
<dbReference type="CDD" id="cd16922">
    <property type="entry name" value="HATPase_EvgS-ArcB-TorS-like"/>
    <property type="match status" value="1"/>
</dbReference>
<keyword evidence="3 5" id="KW-0597">Phosphoprotein</keyword>
<keyword evidence="11" id="KW-1185">Reference proteome</keyword>
<evidence type="ECO:0000256" key="5">
    <source>
        <dbReference type="PROSITE-ProRule" id="PRU00169"/>
    </source>
</evidence>
<dbReference type="SUPFAM" id="SSF52172">
    <property type="entry name" value="CheY-like"/>
    <property type="match status" value="1"/>
</dbReference>
<feature type="modified residue" description="4-aspartylphosphate" evidence="5">
    <location>
        <position position="680"/>
    </location>
</feature>
<comment type="caution">
    <text evidence="10">The sequence shown here is derived from an EMBL/GenBank/DDBJ whole genome shotgun (WGS) entry which is preliminary data.</text>
</comment>
<dbReference type="InterPro" id="IPR005330">
    <property type="entry name" value="MHYT_dom"/>
</dbReference>
<keyword evidence="6" id="KW-0472">Membrane</keyword>
<evidence type="ECO:0000256" key="6">
    <source>
        <dbReference type="PROSITE-ProRule" id="PRU00244"/>
    </source>
</evidence>
<dbReference type="Gene3D" id="3.40.50.2300">
    <property type="match status" value="1"/>
</dbReference>
<evidence type="ECO:0000256" key="2">
    <source>
        <dbReference type="ARBA" id="ARBA00012438"/>
    </source>
</evidence>
<dbReference type="Proteomes" id="UP001549313">
    <property type="component" value="Unassembled WGS sequence"/>
</dbReference>
<dbReference type="PROSITE" id="PS50924">
    <property type="entry name" value="MHYT"/>
    <property type="match status" value="1"/>
</dbReference>
<evidence type="ECO:0000256" key="1">
    <source>
        <dbReference type="ARBA" id="ARBA00000085"/>
    </source>
</evidence>